<dbReference type="SUPFAM" id="SSF53756">
    <property type="entry name" value="UDP-Glycosyltransferase/glycogen phosphorylase"/>
    <property type="match status" value="1"/>
</dbReference>
<proteinExistence type="predicted"/>
<dbReference type="InterPro" id="IPR028098">
    <property type="entry name" value="Glyco_trans_4-like_N"/>
</dbReference>
<keyword evidence="4" id="KW-1185">Reference proteome</keyword>
<dbReference type="EMBL" id="BBJM01000012">
    <property type="protein sequence ID" value="GAK47773.1"/>
    <property type="molecule type" value="Genomic_DNA"/>
</dbReference>
<dbReference type="Proteomes" id="UP000028700">
    <property type="component" value="Unassembled WGS sequence"/>
</dbReference>
<sequence length="346" mass="38945">MTKIVHVLFSSKLGGAEQVAINISKNLSGSYNFVYVSPSGPIQESLKTLGIQYQSFTPKKICEFKHKIEALKPDIIHAHDFKASFLVNLLFNNIPIITHIHQAPKWQTSYNWKSIAFQYIAKKSSQIIYVSDWAKESYVFQDKLKNASVIPNGIDTLHVIKMSKVKTSTVFDLLFVGRLEAVKDPERFVKIVKRLLKKIPELKVGIIGDGTLKERISEQIENIAQIELLGFSSNPYKYMVNAKVVLSTSKSDAFGLTMVEAALLGAIPFAPSIGGIAQTTSKVNGIVYSSDDELVELLSRVFSDVVFYKKTTSEMSKVEMNYYDQGRFIEQIRQEYEGVLNNGRNR</sequence>
<dbReference type="GO" id="GO:0016757">
    <property type="term" value="F:glycosyltransferase activity"/>
    <property type="evidence" value="ECO:0007669"/>
    <property type="project" value="InterPro"/>
</dbReference>
<dbReference type="STRING" id="1291743.LOSG293_120100"/>
<dbReference type="PANTHER" id="PTHR12526">
    <property type="entry name" value="GLYCOSYLTRANSFERASE"/>
    <property type="match status" value="1"/>
</dbReference>
<dbReference type="Pfam" id="PF00534">
    <property type="entry name" value="Glycos_transf_1"/>
    <property type="match status" value="1"/>
</dbReference>
<protein>
    <submittedName>
        <fullName evidence="3">Glycosyltransferase</fullName>
    </submittedName>
</protein>
<evidence type="ECO:0000259" key="1">
    <source>
        <dbReference type="Pfam" id="PF00534"/>
    </source>
</evidence>
<name>A0A081BIA5_9LACO</name>
<dbReference type="eggNOG" id="COG0438">
    <property type="taxonomic scope" value="Bacteria"/>
</dbReference>
<dbReference type="CDD" id="cd03811">
    <property type="entry name" value="GT4_GT28_WabH-like"/>
    <property type="match status" value="1"/>
</dbReference>
<dbReference type="RefSeq" id="WP_034527470.1">
    <property type="nucleotide sequence ID" value="NZ_BBJM01000012.1"/>
</dbReference>
<comment type="caution">
    <text evidence="3">The sequence shown here is derived from an EMBL/GenBank/DDBJ whole genome shotgun (WGS) entry which is preliminary data.</text>
</comment>
<dbReference type="Gene3D" id="3.40.50.2000">
    <property type="entry name" value="Glycogen Phosphorylase B"/>
    <property type="match status" value="2"/>
</dbReference>
<evidence type="ECO:0000313" key="4">
    <source>
        <dbReference type="Proteomes" id="UP000028700"/>
    </source>
</evidence>
<keyword evidence="3" id="KW-0808">Transferase</keyword>
<dbReference type="InterPro" id="IPR001296">
    <property type="entry name" value="Glyco_trans_1"/>
</dbReference>
<dbReference type="AlphaFoldDB" id="A0A081BIA5"/>
<evidence type="ECO:0000313" key="3">
    <source>
        <dbReference type="EMBL" id="GAK47773.1"/>
    </source>
</evidence>
<reference evidence="3" key="1">
    <citation type="journal article" date="2014" name="Genome Announc.">
        <title>Draft Genome Sequence of Lactobacillus oryzae Strain SG293T.</title>
        <authorList>
            <person name="Tanizawa Y."/>
            <person name="Fujisawa T."/>
            <person name="Mochizuki T."/>
            <person name="Kaminuma E."/>
            <person name="Nakamura Y."/>
            <person name="Tohno M."/>
        </authorList>
    </citation>
    <scope>NUCLEOTIDE SEQUENCE [LARGE SCALE GENOMIC DNA]</scope>
    <source>
        <strain evidence="3">SG293</strain>
    </source>
</reference>
<evidence type="ECO:0000259" key="2">
    <source>
        <dbReference type="Pfam" id="PF13439"/>
    </source>
</evidence>
<organism evidence="3 4">
    <name type="scientific">Secundilactobacillus oryzae JCM 18671</name>
    <dbReference type="NCBI Taxonomy" id="1291743"/>
    <lineage>
        <taxon>Bacteria</taxon>
        <taxon>Bacillati</taxon>
        <taxon>Bacillota</taxon>
        <taxon>Bacilli</taxon>
        <taxon>Lactobacillales</taxon>
        <taxon>Lactobacillaceae</taxon>
        <taxon>Secundilactobacillus</taxon>
    </lineage>
</organism>
<dbReference type="PANTHER" id="PTHR12526:SF630">
    <property type="entry name" value="GLYCOSYLTRANSFERASE"/>
    <property type="match status" value="1"/>
</dbReference>
<dbReference type="Pfam" id="PF13439">
    <property type="entry name" value="Glyco_transf_4"/>
    <property type="match status" value="1"/>
</dbReference>
<dbReference type="OrthoDB" id="9787617at2"/>
<accession>A0A081BIA5</accession>
<feature type="domain" description="Glycosyl transferase family 1" evidence="1">
    <location>
        <begin position="168"/>
        <end position="304"/>
    </location>
</feature>
<feature type="domain" description="Glycosyltransferase subfamily 4-like N-terminal" evidence="2">
    <location>
        <begin position="14"/>
        <end position="156"/>
    </location>
</feature>
<gene>
    <name evidence="3" type="ORF">LOSG293_120100</name>
</gene>